<dbReference type="GO" id="GO:0008534">
    <property type="term" value="F:oxidized purine nucleobase lesion DNA N-glycosylase activity"/>
    <property type="evidence" value="ECO:0007669"/>
    <property type="project" value="UniProtKB-EC"/>
</dbReference>
<accession>A0AB34PMU7</accession>
<evidence type="ECO:0000259" key="10">
    <source>
        <dbReference type="PROSITE" id="PS51068"/>
    </source>
</evidence>
<keyword evidence="7" id="KW-0456">Lyase</keyword>
<keyword evidence="8" id="KW-0511">Multifunctional enzyme</keyword>
<name>A0AB34PMU7_CANAX</name>
<evidence type="ECO:0000256" key="9">
    <source>
        <dbReference type="ARBA" id="ARBA00023295"/>
    </source>
</evidence>
<comment type="catalytic activity">
    <reaction evidence="1">
        <text>Hydrolysis of DNA containing ring-opened 7-methylguanine residues, releasing 2,6-diamino-4-hydroxy-5-(N-methyl)formamidopyrimidine.</text>
        <dbReference type="EC" id="3.2.2.23"/>
    </reaction>
</comment>
<dbReference type="EMBL" id="AJIX01000033">
    <property type="protein sequence ID" value="KGR07401.1"/>
    <property type="molecule type" value="Genomic_DNA"/>
</dbReference>
<sequence length="373" mass="42910">MPEVAEVSHVCALLKRNILGFRITKVNLLHDPLLFPVLKNTNDAEKELNKMRKALTNAVVTSVGRHGKYFWIRLNNHNTTNVLLMHFGMTGMIKLRNVHSHLAFMENGGDKKALEKLERFRYKDSRIKPDVEVKQEWPPRFTKFNMELENNDKKLEFAFSDPRRLARVRLLSGLEVSTDESLLKLSPLNALGPDYSKPEVPPKESEPFVFGDPDSDNHGRARLSIDEFSALILSKKKPIKSLLLDQTYFAGVGNWVADEVLFQAHIHPNEILSSKISKDLEYVHPVIKQLYDSLIYVCEEAVRVEGDVAKFPDDWLMLHRWGKGRKEKRKTPNGYILDHITVGGRTSCYCPELQRLIKVETATTTKRRKVKRE</sequence>
<dbReference type="GO" id="GO:0005634">
    <property type="term" value="C:nucleus"/>
    <property type="evidence" value="ECO:0007669"/>
    <property type="project" value="TreeGrafter"/>
</dbReference>
<dbReference type="Pfam" id="PF06831">
    <property type="entry name" value="H2TH"/>
    <property type="match status" value="1"/>
</dbReference>
<dbReference type="FunFam" id="1.10.8.50:FF:000009">
    <property type="entry name" value="Formamidopyrimidine-DNA glycosylase"/>
    <property type="match status" value="1"/>
</dbReference>
<proteinExistence type="inferred from homology"/>
<reference evidence="11 12" key="1">
    <citation type="submission" date="2013-12" db="EMBL/GenBank/DDBJ databases">
        <title>The Genome Sequence of Candida albicans P78048.</title>
        <authorList>
            <consortium name="The Broad Institute Genome Sequencing Platform"/>
            <consortium name="The Broad Institute Genome Sequencing Center for Infectious Disease"/>
            <person name="Cuomo C."/>
            <person name="Bennett R."/>
            <person name="Hirakawa M."/>
            <person name="Noverr M."/>
            <person name="Mitchell A."/>
            <person name="Young S.K."/>
            <person name="Zeng Q."/>
            <person name="Gargeya S."/>
            <person name="Fitzgerald M."/>
            <person name="Abouelleil A."/>
            <person name="Alvarado L."/>
            <person name="Berlin A.M."/>
            <person name="Chapman S.B."/>
            <person name="Dewar J."/>
            <person name="Goldberg J."/>
            <person name="Griggs A."/>
            <person name="Gujja S."/>
            <person name="Hansen M."/>
            <person name="Howarth C."/>
            <person name="Imamovic A."/>
            <person name="Larimer J."/>
            <person name="McCowan C."/>
            <person name="Murphy C."/>
            <person name="Pearson M."/>
            <person name="Priest M."/>
            <person name="Roberts A."/>
            <person name="Saif S."/>
            <person name="Shea T."/>
            <person name="Sykes S."/>
            <person name="Wortman J."/>
            <person name="Nusbaum C."/>
            <person name="Birren B."/>
        </authorList>
    </citation>
    <scope>NUCLEOTIDE SEQUENCE [LARGE SCALE GENOMIC DNA]</scope>
    <source>
        <strain evidence="11 12">P78048</strain>
    </source>
</reference>
<dbReference type="SMART" id="SM00898">
    <property type="entry name" value="Fapy_DNA_glyco"/>
    <property type="match status" value="1"/>
</dbReference>
<keyword evidence="5" id="KW-0238">DNA-binding</keyword>
<keyword evidence="3" id="KW-0227">DNA damage</keyword>
<keyword evidence="6" id="KW-0234">DNA repair</keyword>
<feature type="non-terminal residue" evidence="11">
    <location>
        <position position="373"/>
    </location>
</feature>
<keyword evidence="4" id="KW-0378">Hydrolase</keyword>
<dbReference type="PANTHER" id="PTHR22993">
    <property type="entry name" value="FORMAMIDOPYRIMIDINE-DNA GLYCOSYLASE"/>
    <property type="match status" value="1"/>
</dbReference>
<dbReference type="InterPro" id="IPR010979">
    <property type="entry name" value="Ribosomal_uS13-like_H2TH"/>
</dbReference>
<evidence type="ECO:0000256" key="5">
    <source>
        <dbReference type="ARBA" id="ARBA00023125"/>
    </source>
</evidence>
<dbReference type="AlphaFoldDB" id="A0AB34PMU7"/>
<evidence type="ECO:0000256" key="8">
    <source>
        <dbReference type="ARBA" id="ARBA00023268"/>
    </source>
</evidence>
<gene>
    <name evidence="11" type="ORF">MG3_04678</name>
</gene>
<dbReference type="SUPFAM" id="SSF81624">
    <property type="entry name" value="N-terminal domain of MutM-like DNA repair proteins"/>
    <property type="match status" value="1"/>
</dbReference>
<dbReference type="GO" id="GO:0006284">
    <property type="term" value="P:base-excision repair"/>
    <property type="evidence" value="ECO:0007669"/>
    <property type="project" value="InterPro"/>
</dbReference>
<dbReference type="PANTHER" id="PTHR22993:SF9">
    <property type="entry name" value="FORMAMIDOPYRIMIDINE-DNA GLYCOSYLASE"/>
    <property type="match status" value="1"/>
</dbReference>
<dbReference type="PROSITE" id="PS51068">
    <property type="entry name" value="FPG_CAT"/>
    <property type="match status" value="1"/>
</dbReference>
<dbReference type="Gene3D" id="1.10.8.50">
    <property type="match status" value="1"/>
</dbReference>
<dbReference type="InterPro" id="IPR012319">
    <property type="entry name" value="FPG_cat"/>
</dbReference>
<dbReference type="SMART" id="SM01232">
    <property type="entry name" value="H2TH"/>
    <property type="match status" value="1"/>
</dbReference>
<dbReference type="Proteomes" id="UP000030161">
    <property type="component" value="Unassembled WGS sequence"/>
</dbReference>
<protein>
    <recommendedName>
        <fullName evidence="10">Formamidopyrimidine-DNA glycosylase catalytic domain-containing protein</fullName>
    </recommendedName>
</protein>
<evidence type="ECO:0000256" key="3">
    <source>
        <dbReference type="ARBA" id="ARBA00022763"/>
    </source>
</evidence>
<keyword evidence="9" id="KW-0326">Glycosidase</keyword>
<dbReference type="CDD" id="cd08972">
    <property type="entry name" value="PF_Nei_N"/>
    <property type="match status" value="1"/>
</dbReference>
<dbReference type="GO" id="GO:0008270">
    <property type="term" value="F:zinc ion binding"/>
    <property type="evidence" value="ECO:0007669"/>
    <property type="project" value="InterPro"/>
</dbReference>
<comment type="similarity">
    <text evidence="2">Belongs to the FPG family.</text>
</comment>
<feature type="domain" description="Formamidopyrimidine-DNA glycosylase catalytic" evidence="10">
    <location>
        <begin position="2"/>
        <end position="121"/>
    </location>
</feature>
<dbReference type="Gene3D" id="3.20.190.10">
    <property type="entry name" value="MutM-like, N-terminal"/>
    <property type="match status" value="1"/>
</dbReference>
<dbReference type="InterPro" id="IPR015886">
    <property type="entry name" value="H2TH_FPG"/>
</dbReference>
<dbReference type="GO" id="GO:0016829">
    <property type="term" value="F:lyase activity"/>
    <property type="evidence" value="ECO:0007669"/>
    <property type="project" value="UniProtKB-KW"/>
</dbReference>
<dbReference type="GO" id="GO:0003684">
    <property type="term" value="F:damaged DNA binding"/>
    <property type="evidence" value="ECO:0007669"/>
    <property type="project" value="InterPro"/>
</dbReference>
<evidence type="ECO:0000313" key="12">
    <source>
        <dbReference type="Proteomes" id="UP000030161"/>
    </source>
</evidence>
<dbReference type="InterPro" id="IPR035937">
    <property type="entry name" value="FPG_N"/>
</dbReference>
<evidence type="ECO:0000256" key="7">
    <source>
        <dbReference type="ARBA" id="ARBA00023239"/>
    </source>
</evidence>
<dbReference type="Pfam" id="PF01149">
    <property type="entry name" value="Fapy_DNA_glyco"/>
    <property type="match status" value="1"/>
</dbReference>
<evidence type="ECO:0000256" key="4">
    <source>
        <dbReference type="ARBA" id="ARBA00022801"/>
    </source>
</evidence>
<evidence type="ECO:0000256" key="2">
    <source>
        <dbReference type="ARBA" id="ARBA00009409"/>
    </source>
</evidence>
<dbReference type="GO" id="GO:0003906">
    <property type="term" value="F:DNA-(apurinic or apyrimidinic site) endonuclease activity"/>
    <property type="evidence" value="ECO:0007669"/>
    <property type="project" value="InterPro"/>
</dbReference>
<comment type="caution">
    <text evidence="11">The sequence shown here is derived from an EMBL/GenBank/DDBJ whole genome shotgun (WGS) entry which is preliminary data.</text>
</comment>
<dbReference type="SUPFAM" id="SSF46946">
    <property type="entry name" value="S13-like H2TH domain"/>
    <property type="match status" value="1"/>
</dbReference>
<organism evidence="11 12">
    <name type="scientific">Candida albicans P78048</name>
    <dbReference type="NCBI Taxonomy" id="1094989"/>
    <lineage>
        <taxon>Eukaryota</taxon>
        <taxon>Fungi</taxon>
        <taxon>Dikarya</taxon>
        <taxon>Ascomycota</taxon>
        <taxon>Saccharomycotina</taxon>
        <taxon>Pichiomycetes</taxon>
        <taxon>Debaryomycetaceae</taxon>
        <taxon>Candida/Lodderomyces clade</taxon>
        <taxon>Candida</taxon>
    </lineage>
</organism>
<evidence type="ECO:0000313" key="11">
    <source>
        <dbReference type="EMBL" id="KGR07401.1"/>
    </source>
</evidence>
<evidence type="ECO:0000256" key="6">
    <source>
        <dbReference type="ARBA" id="ARBA00023204"/>
    </source>
</evidence>
<evidence type="ECO:0000256" key="1">
    <source>
        <dbReference type="ARBA" id="ARBA00001668"/>
    </source>
</evidence>